<protein>
    <submittedName>
        <fullName evidence="1">Uncharacterized protein</fullName>
    </submittedName>
</protein>
<dbReference type="AlphaFoldDB" id="A0A670IQ16"/>
<reference evidence="1 2" key="1">
    <citation type="journal article" date="2019" name="Proc. Natl. Acad. Sci. U.S.A.">
        <title>Regulatory changes in pterin and carotenoid genes underlie balanced color polymorphisms in the wall lizard.</title>
        <authorList>
            <person name="Andrade P."/>
            <person name="Pinho C."/>
            <person name="Perez I de Lanuza G."/>
            <person name="Afonso S."/>
            <person name="Brejcha J."/>
            <person name="Rubin C.J."/>
            <person name="Wallerman O."/>
            <person name="Pereira P."/>
            <person name="Sabatino S.J."/>
            <person name="Bellati A."/>
            <person name="Pellitteri-Rosa D."/>
            <person name="Bosakova Z."/>
            <person name="Bunikis I."/>
            <person name="Carretero M.A."/>
            <person name="Feiner N."/>
            <person name="Marsik P."/>
            <person name="Pauperio F."/>
            <person name="Salvi D."/>
            <person name="Soler L."/>
            <person name="While G.M."/>
            <person name="Uller T."/>
            <person name="Font E."/>
            <person name="Andersson L."/>
            <person name="Carneiro M."/>
        </authorList>
    </citation>
    <scope>NUCLEOTIDE SEQUENCE</scope>
</reference>
<name>A0A670IQ16_PODMU</name>
<dbReference type="Proteomes" id="UP000472272">
    <property type="component" value="Chromosome 8"/>
</dbReference>
<proteinExistence type="predicted"/>
<reference evidence="1" key="2">
    <citation type="submission" date="2025-08" db="UniProtKB">
        <authorList>
            <consortium name="Ensembl"/>
        </authorList>
    </citation>
    <scope>IDENTIFICATION</scope>
</reference>
<accession>A0A670IQ16</accession>
<evidence type="ECO:0000313" key="2">
    <source>
        <dbReference type="Proteomes" id="UP000472272"/>
    </source>
</evidence>
<reference evidence="1" key="3">
    <citation type="submission" date="2025-09" db="UniProtKB">
        <authorList>
            <consortium name="Ensembl"/>
        </authorList>
    </citation>
    <scope>IDENTIFICATION</scope>
</reference>
<keyword evidence="2" id="KW-1185">Reference proteome</keyword>
<evidence type="ECO:0000313" key="1">
    <source>
        <dbReference type="Ensembl" id="ENSPMRP00000013776.1"/>
    </source>
</evidence>
<dbReference type="Ensembl" id="ENSPMRT00000014719.1">
    <property type="protein sequence ID" value="ENSPMRP00000013776.1"/>
    <property type="gene ID" value="ENSPMRG00000009240.1"/>
</dbReference>
<organism evidence="1 2">
    <name type="scientific">Podarcis muralis</name>
    <name type="common">Wall lizard</name>
    <name type="synonym">Lacerta muralis</name>
    <dbReference type="NCBI Taxonomy" id="64176"/>
    <lineage>
        <taxon>Eukaryota</taxon>
        <taxon>Metazoa</taxon>
        <taxon>Chordata</taxon>
        <taxon>Craniata</taxon>
        <taxon>Vertebrata</taxon>
        <taxon>Euteleostomi</taxon>
        <taxon>Lepidosauria</taxon>
        <taxon>Squamata</taxon>
        <taxon>Bifurcata</taxon>
        <taxon>Unidentata</taxon>
        <taxon>Episquamata</taxon>
        <taxon>Laterata</taxon>
        <taxon>Lacertibaenia</taxon>
        <taxon>Lacertidae</taxon>
        <taxon>Podarcis</taxon>
    </lineage>
</organism>
<sequence length="60" mass="7200">VLTFILLKKTSEVYSVKPLCKFIQWMYPGREFQVKHFHKLLNKLLKSDFGCLLDKHKTFL</sequence>